<keyword evidence="3" id="KW-1185">Reference proteome</keyword>
<evidence type="ECO:0000256" key="1">
    <source>
        <dbReference type="SAM" id="MobiDB-lite"/>
    </source>
</evidence>
<gene>
    <name evidence="2" type="ORF">R3P38DRAFT_3364281</name>
</gene>
<comment type="caution">
    <text evidence="2">The sequence shown here is derived from an EMBL/GenBank/DDBJ whole genome shotgun (WGS) entry which is preliminary data.</text>
</comment>
<dbReference type="EMBL" id="JAWWNJ010000063">
    <property type="protein sequence ID" value="KAK7012845.1"/>
    <property type="molecule type" value="Genomic_DNA"/>
</dbReference>
<dbReference type="InterPro" id="IPR018608">
    <property type="entry name" value="Gti1/Pac2"/>
</dbReference>
<dbReference type="PANTHER" id="PTHR28027:SF2">
    <property type="entry name" value="TRANSCRIPTIONAL REGULATOR MIT1"/>
    <property type="match status" value="1"/>
</dbReference>
<evidence type="ECO:0000313" key="2">
    <source>
        <dbReference type="EMBL" id="KAK7012845.1"/>
    </source>
</evidence>
<dbReference type="PANTHER" id="PTHR28027">
    <property type="entry name" value="TRANSCRIPTIONAL REGULATOR MIT1"/>
    <property type="match status" value="1"/>
</dbReference>
<dbReference type="GO" id="GO:0003677">
    <property type="term" value="F:DNA binding"/>
    <property type="evidence" value="ECO:0007669"/>
    <property type="project" value="TreeGrafter"/>
</dbReference>
<dbReference type="AlphaFoldDB" id="A0AAW0ALB9"/>
<feature type="region of interest" description="Disordered" evidence="1">
    <location>
        <begin position="1"/>
        <end position="22"/>
    </location>
</feature>
<accession>A0AAW0ALB9</accession>
<reference evidence="2 3" key="1">
    <citation type="journal article" date="2024" name="J Genomics">
        <title>Draft genome sequencing and assembly of Favolaschia claudopus CIRM-BRFM 2984 isolated from oak limbs.</title>
        <authorList>
            <person name="Navarro D."/>
            <person name="Drula E."/>
            <person name="Chaduli D."/>
            <person name="Cazenave R."/>
            <person name="Ahrendt S."/>
            <person name="Wang J."/>
            <person name="Lipzen A."/>
            <person name="Daum C."/>
            <person name="Barry K."/>
            <person name="Grigoriev I.V."/>
            <person name="Favel A."/>
            <person name="Rosso M.N."/>
            <person name="Martin F."/>
        </authorList>
    </citation>
    <scope>NUCLEOTIDE SEQUENCE [LARGE SCALE GENOMIC DNA]</scope>
    <source>
        <strain evidence="2 3">CIRM-BRFM 2984</strain>
    </source>
</reference>
<proteinExistence type="predicted"/>
<organism evidence="2 3">
    <name type="scientific">Favolaschia claudopus</name>
    <dbReference type="NCBI Taxonomy" id="2862362"/>
    <lineage>
        <taxon>Eukaryota</taxon>
        <taxon>Fungi</taxon>
        <taxon>Dikarya</taxon>
        <taxon>Basidiomycota</taxon>
        <taxon>Agaricomycotina</taxon>
        <taxon>Agaricomycetes</taxon>
        <taxon>Agaricomycetidae</taxon>
        <taxon>Agaricales</taxon>
        <taxon>Marasmiineae</taxon>
        <taxon>Mycenaceae</taxon>
        <taxon>Favolaschia</taxon>
    </lineage>
</organism>
<protein>
    <submittedName>
        <fullName evidence="2">Uncharacterized protein</fullName>
    </submittedName>
</protein>
<dbReference type="Pfam" id="PF09729">
    <property type="entry name" value="Gti1_Pac2"/>
    <property type="match status" value="1"/>
</dbReference>
<evidence type="ECO:0000313" key="3">
    <source>
        <dbReference type="Proteomes" id="UP001362999"/>
    </source>
</evidence>
<sequence>MAPSQTNPVHLQSDSLNSGRSSSFRGVVETTVDALRIVLAARNGLIPAFPSLPKVESKIKKVGWNLWQVSKLQFSRFGFSVLTRNYGVRRWASLEYQEIGRDERKDSRVLQERKVAQNSRFPTPQILARVRQVLGAVSLGSSSGGKSGKQGLLNPDELNKKTISVKVDGSTVHLVSYYTSSDIISGQLKRPTAHPDIMNIFLDSSIFHGTIFRIPPKIEQGPDGRGGFSETEEPAPHIAAPAQNQPSLSVDSGVAAPNSTTESAMFYGAHNFTITNSTFNLHPNTPQIQNDGVAELLNRLDRLEHILCRIGPGATSTRRRSHSL</sequence>
<name>A0AAW0ALB9_9AGAR</name>
<dbReference type="Proteomes" id="UP001362999">
    <property type="component" value="Unassembled WGS sequence"/>
</dbReference>